<dbReference type="STRING" id="93759.A0A1R3HEC3"/>
<name>A0A1R3HEC3_9ROSI</name>
<feature type="compositionally biased region" description="Polar residues" evidence="1">
    <location>
        <begin position="138"/>
        <end position="148"/>
    </location>
</feature>
<evidence type="ECO:0000313" key="3">
    <source>
        <dbReference type="Proteomes" id="UP000187203"/>
    </source>
</evidence>
<dbReference type="EMBL" id="AWUE01020369">
    <property type="protein sequence ID" value="OMO68648.1"/>
    <property type="molecule type" value="Genomic_DNA"/>
</dbReference>
<dbReference type="Proteomes" id="UP000187203">
    <property type="component" value="Unassembled WGS sequence"/>
</dbReference>
<dbReference type="AlphaFoldDB" id="A0A1R3HEC3"/>
<dbReference type="PANTHER" id="PTHR35722">
    <property type="entry name" value="MAL D 1-ASSOCIATED PROTEIN"/>
    <property type="match status" value="1"/>
</dbReference>
<dbReference type="PANTHER" id="PTHR35722:SF1">
    <property type="entry name" value="MAL D 1-ASSOCIATED PROTEIN"/>
    <property type="match status" value="1"/>
</dbReference>
<dbReference type="InterPro" id="IPR053346">
    <property type="entry name" value="Fra_a_1-associated"/>
</dbReference>
<proteinExistence type="predicted"/>
<organism evidence="2 3">
    <name type="scientific">Corchorus olitorius</name>
    <dbReference type="NCBI Taxonomy" id="93759"/>
    <lineage>
        <taxon>Eukaryota</taxon>
        <taxon>Viridiplantae</taxon>
        <taxon>Streptophyta</taxon>
        <taxon>Embryophyta</taxon>
        <taxon>Tracheophyta</taxon>
        <taxon>Spermatophyta</taxon>
        <taxon>Magnoliopsida</taxon>
        <taxon>eudicotyledons</taxon>
        <taxon>Gunneridae</taxon>
        <taxon>Pentapetalae</taxon>
        <taxon>rosids</taxon>
        <taxon>malvids</taxon>
        <taxon>Malvales</taxon>
        <taxon>Malvaceae</taxon>
        <taxon>Grewioideae</taxon>
        <taxon>Apeibeae</taxon>
        <taxon>Corchorus</taxon>
    </lineage>
</organism>
<feature type="region of interest" description="Disordered" evidence="1">
    <location>
        <begin position="135"/>
        <end position="179"/>
    </location>
</feature>
<sequence>MGWEWKDEPNDAVETTARDGDRCTTSKSIRTQCKTEEVEPGKFIRKCEKTEEVLKQCVGRPPEVVQSNKEYTEEDVTEQVLSGNFLPESQGGSFDFPGLRSDMEEIERRFFGGISRFFDAAEEMRNGFFDAFGDFTGRGSSLPPSSRQGIPIEGPPQKEASPKPVESGQVDLAGLAKDV</sequence>
<accession>A0A1R3HEC3</accession>
<gene>
    <name evidence="2" type="ORF">COLO4_29515</name>
</gene>
<keyword evidence="3" id="KW-1185">Reference proteome</keyword>
<protein>
    <recommendedName>
        <fullName evidence="4">Mal d 1-associated protein</fullName>
    </recommendedName>
</protein>
<reference evidence="3" key="1">
    <citation type="submission" date="2013-09" db="EMBL/GenBank/DDBJ databases">
        <title>Corchorus olitorius genome sequencing.</title>
        <authorList>
            <person name="Alam M."/>
            <person name="Haque M.S."/>
            <person name="Islam M.S."/>
            <person name="Emdad E.M."/>
            <person name="Islam M.M."/>
            <person name="Ahmed B."/>
            <person name="Halim A."/>
            <person name="Hossen Q.M.M."/>
            <person name="Hossain M.Z."/>
            <person name="Ahmed R."/>
            <person name="Khan M.M."/>
            <person name="Islam R."/>
            <person name="Rashid M.M."/>
            <person name="Khan S.A."/>
            <person name="Rahman M.S."/>
            <person name="Alam M."/>
            <person name="Yahiya A.S."/>
            <person name="Khan M.S."/>
            <person name="Azam M.S."/>
            <person name="Haque T."/>
            <person name="Lashkar M.Z.H."/>
            <person name="Akhand A.I."/>
            <person name="Morshed G."/>
            <person name="Roy S."/>
            <person name="Uddin K.S."/>
            <person name="Rabeya T."/>
            <person name="Hossain A.S."/>
            <person name="Chowdhury A."/>
            <person name="Snigdha A.R."/>
            <person name="Mortoza M.S."/>
            <person name="Matin S.A."/>
            <person name="Hoque S.M.E."/>
            <person name="Islam M.K."/>
            <person name="Roy D.K."/>
            <person name="Haider R."/>
            <person name="Moosa M.M."/>
            <person name="Elias S.M."/>
            <person name="Hasan A.M."/>
            <person name="Jahan S."/>
            <person name="Shafiuddin M."/>
            <person name="Mahmood N."/>
            <person name="Shommy N.S."/>
        </authorList>
    </citation>
    <scope>NUCLEOTIDE SEQUENCE [LARGE SCALE GENOMIC DNA]</scope>
    <source>
        <strain evidence="3">cv. O-4</strain>
    </source>
</reference>
<evidence type="ECO:0008006" key="4">
    <source>
        <dbReference type="Google" id="ProtNLM"/>
    </source>
</evidence>
<evidence type="ECO:0000256" key="1">
    <source>
        <dbReference type="SAM" id="MobiDB-lite"/>
    </source>
</evidence>
<dbReference type="OrthoDB" id="1914474at2759"/>
<evidence type="ECO:0000313" key="2">
    <source>
        <dbReference type="EMBL" id="OMO68648.1"/>
    </source>
</evidence>
<comment type="caution">
    <text evidence="2">The sequence shown here is derived from an EMBL/GenBank/DDBJ whole genome shotgun (WGS) entry which is preliminary data.</text>
</comment>